<keyword evidence="1" id="KW-0812">Transmembrane</keyword>
<feature type="transmembrane region" description="Helical" evidence="1">
    <location>
        <begin position="16"/>
        <end position="36"/>
    </location>
</feature>
<organism evidence="2 3">
    <name type="scientific">Lasiosphaeria hispida</name>
    <dbReference type="NCBI Taxonomy" id="260671"/>
    <lineage>
        <taxon>Eukaryota</taxon>
        <taxon>Fungi</taxon>
        <taxon>Dikarya</taxon>
        <taxon>Ascomycota</taxon>
        <taxon>Pezizomycotina</taxon>
        <taxon>Sordariomycetes</taxon>
        <taxon>Sordariomycetidae</taxon>
        <taxon>Sordariales</taxon>
        <taxon>Lasiosphaeriaceae</taxon>
        <taxon>Lasiosphaeria</taxon>
    </lineage>
</organism>
<proteinExistence type="predicted"/>
<feature type="transmembrane region" description="Helical" evidence="1">
    <location>
        <begin position="42"/>
        <end position="61"/>
    </location>
</feature>
<keyword evidence="1" id="KW-0472">Membrane</keyword>
<keyword evidence="3" id="KW-1185">Reference proteome</keyword>
<evidence type="ECO:0000313" key="3">
    <source>
        <dbReference type="Proteomes" id="UP001275084"/>
    </source>
</evidence>
<evidence type="ECO:0000256" key="1">
    <source>
        <dbReference type="SAM" id="Phobius"/>
    </source>
</evidence>
<accession>A0AAJ0HAN8</accession>
<dbReference type="EMBL" id="JAUIQD010000006">
    <property type="protein sequence ID" value="KAK3346077.1"/>
    <property type="molecule type" value="Genomic_DNA"/>
</dbReference>
<reference evidence="2" key="2">
    <citation type="submission" date="2023-06" db="EMBL/GenBank/DDBJ databases">
        <authorList>
            <consortium name="Lawrence Berkeley National Laboratory"/>
            <person name="Haridas S."/>
            <person name="Hensen N."/>
            <person name="Bonometti L."/>
            <person name="Westerberg I."/>
            <person name="Brannstrom I.O."/>
            <person name="Guillou S."/>
            <person name="Cros-Aarteil S."/>
            <person name="Calhoun S."/>
            <person name="Kuo A."/>
            <person name="Mondo S."/>
            <person name="Pangilinan J."/>
            <person name="Riley R."/>
            <person name="Labutti K."/>
            <person name="Andreopoulos B."/>
            <person name="Lipzen A."/>
            <person name="Chen C."/>
            <person name="Yanf M."/>
            <person name="Daum C."/>
            <person name="Ng V."/>
            <person name="Clum A."/>
            <person name="Steindorff A."/>
            <person name="Ohm R."/>
            <person name="Martin F."/>
            <person name="Silar P."/>
            <person name="Natvig D."/>
            <person name="Lalanne C."/>
            <person name="Gautier V."/>
            <person name="Ament-Velasquez S.L."/>
            <person name="Kruys A."/>
            <person name="Hutchinson M.I."/>
            <person name="Powell A.J."/>
            <person name="Barry K."/>
            <person name="Miller A.N."/>
            <person name="Grigoriev I.V."/>
            <person name="Debuchy R."/>
            <person name="Gladieux P."/>
            <person name="Thoren M.H."/>
            <person name="Johannesson H."/>
        </authorList>
    </citation>
    <scope>NUCLEOTIDE SEQUENCE</scope>
    <source>
        <strain evidence="2">CBS 955.72</strain>
    </source>
</reference>
<comment type="caution">
    <text evidence="2">The sequence shown here is derived from an EMBL/GenBank/DDBJ whole genome shotgun (WGS) entry which is preliminary data.</text>
</comment>
<reference evidence="2" key="1">
    <citation type="journal article" date="2023" name="Mol. Phylogenet. Evol.">
        <title>Genome-scale phylogeny and comparative genomics of the fungal order Sordariales.</title>
        <authorList>
            <person name="Hensen N."/>
            <person name="Bonometti L."/>
            <person name="Westerberg I."/>
            <person name="Brannstrom I.O."/>
            <person name="Guillou S."/>
            <person name="Cros-Aarteil S."/>
            <person name="Calhoun S."/>
            <person name="Haridas S."/>
            <person name="Kuo A."/>
            <person name="Mondo S."/>
            <person name="Pangilinan J."/>
            <person name="Riley R."/>
            <person name="LaButti K."/>
            <person name="Andreopoulos B."/>
            <person name="Lipzen A."/>
            <person name="Chen C."/>
            <person name="Yan M."/>
            <person name="Daum C."/>
            <person name="Ng V."/>
            <person name="Clum A."/>
            <person name="Steindorff A."/>
            <person name="Ohm R.A."/>
            <person name="Martin F."/>
            <person name="Silar P."/>
            <person name="Natvig D.O."/>
            <person name="Lalanne C."/>
            <person name="Gautier V."/>
            <person name="Ament-Velasquez S.L."/>
            <person name="Kruys A."/>
            <person name="Hutchinson M.I."/>
            <person name="Powell A.J."/>
            <person name="Barry K."/>
            <person name="Miller A.N."/>
            <person name="Grigoriev I.V."/>
            <person name="Debuchy R."/>
            <person name="Gladieux P."/>
            <person name="Hiltunen Thoren M."/>
            <person name="Johannesson H."/>
        </authorList>
    </citation>
    <scope>NUCLEOTIDE SEQUENCE</scope>
    <source>
        <strain evidence="2">CBS 955.72</strain>
    </source>
</reference>
<protein>
    <submittedName>
        <fullName evidence="2">Uncharacterized protein</fullName>
    </submittedName>
</protein>
<sequence>MADGSSAPPLISSRPLGLLLSVSRVLGLVGIAIAALVLLVRFLLLAIFFVDAVILLLFLIARAGDAAPIRVVNLWEHRKASLICEVMDWCGKNRDIGKVTSRRHGHHRRWQRPPSPLVAAAIYSN</sequence>
<gene>
    <name evidence="2" type="ORF">B0T25DRAFT_550989</name>
</gene>
<dbReference type="AlphaFoldDB" id="A0AAJ0HAN8"/>
<name>A0AAJ0HAN8_9PEZI</name>
<dbReference type="Proteomes" id="UP001275084">
    <property type="component" value="Unassembled WGS sequence"/>
</dbReference>
<keyword evidence="1" id="KW-1133">Transmembrane helix</keyword>
<evidence type="ECO:0000313" key="2">
    <source>
        <dbReference type="EMBL" id="KAK3346077.1"/>
    </source>
</evidence>